<evidence type="ECO:0000313" key="2">
    <source>
        <dbReference type="Proteomes" id="UP000199664"/>
    </source>
</evidence>
<dbReference type="RefSeq" id="WP_091829174.1">
    <property type="nucleotide sequence ID" value="NZ_FOAN01000001.1"/>
</dbReference>
<dbReference type="Pfam" id="PF19821">
    <property type="entry name" value="Phage_capsid_2"/>
    <property type="match status" value="1"/>
</dbReference>
<sequence>MSLNTIPAWSETKYSQDVVKAFASSGFILSGTYMPPISFTGSKWVWKTSGLLVAQEFKRGHEAKVQNQGRGTIEVDMKTWQVFTEIHKKDLNQMSVNEYDQTVEDGAEAMGRKADEIIMAELNVGAAGVTAGTTSTTNGMTIGFALGVIAQAQRQFKRWKGDVFCPLPSQAWNQMMGYKQFSSADYVEGLPMANMTDTRFWNGVKWMLAPDELFPVVSGQNIDCFLWSRKALGFATNEAMETTAQWDNRKSVTTVNQTMGGVPKTLRQEGMVRFRINNDAAIVPN</sequence>
<gene>
    <name evidence="1" type="ORF">SAMN04515666_101350</name>
</gene>
<dbReference type="InterPro" id="IPR045565">
    <property type="entry name" value="Phage_capsid_2"/>
</dbReference>
<dbReference type="Proteomes" id="UP000199664">
    <property type="component" value="Unassembled WGS sequence"/>
</dbReference>
<protein>
    <recommendedName>
        <fullName evidence="3">Phage major capsid protein, HK97 family</fullName>
    </recommendedName>
</protein>
<dbReference type="AlphaFoldDB" id="A0A1H7GI68"/>
<evidence type="ECO:0000313" key="1">
    <source>
        <dbReference type="EMBL" id="SEK37257.1"/>
    </source>
</evidence>
<dbReference type="STRING" id="1036779.SAMN04515666_101350"/>
<keyword evidence="2" id="KW-1185">Reference proteome</keyword>
<evidence type="ECO:0008006" key="3">
    <source>
        <dbReference type="Google" id="ProtNLM"/>
    </source>
</evidence>
<reference evidence="2" key="1">
    <citation type="submission" date="2016-10" db="EMBL/GenBank/DDBJ databases">
        <authorList>
            <person name="Varghese N."/>
            <person name="Submissions S."/>
        </authorList>
    </citation>
    <scope>NUCLEOTIDE SEQUENCE [LARGE SCALE GENOMIC DNA]</scope>
    <source>
        <strain evidence="2">LMG 26383,CCUG 61248,R- 45681</strain>
    </source>
</reference>
<dbReference type="OrthoDB" id="5446417at2"/>
<organism evidence="1 2">
    <name type="scientific">Bosea lupini</name>
    <dbReference type="NCBI Taxonomy" id="1036779"/>
    <lineage>
        <taxon>Bacteria</taxon>
        <taxon>Pseudomonadati</taxon>
        <taxon>Pseudomonadota</taxon>
        <taxon>Alphaproteobacteria</taxon>
        <taxon>Hyphomicrobiales</taxon>
        <taxon>Boseaceae</taxon>
        <taxon>Bosea</taxon>
    </lineage>
</organism>
<accession>A0A1H7GI68</accession>
<proteinExistence type="predicted"/>
<name>A0A1H7GI68_9HYPH</name>
<dbReference type="EMBL" id="FOAN01000001">
    <property type="protein sequence ID" value="SEK37257.1"/>
    <property type="molecule type" value="Genomic_DNA"/>
</dbReference>